<dbReference type="Gene3D" id="3.90.550.10">
    <property type="entry name" value="Spore Coat Polysaccharide Biosynthesis Protein SpsA, Chain A"/>
    <property type="match status" value="1"/>
</dbReference>
<dbReference type="Pfam" id="PF00483">
    <property type="entry name" value="NTP_transferase"/>
    <property type="match status" value="1"/>
</dbReference>
<protein>
    <submittedName>
        <fullName evidence="2">Sugar phosphate nucleotidyltransferase</fullName>
    </submittedName>
</protein>
<dbReference type="InterPro" id="IPR005835">
    <property type="entry name" value="NTP_transferase_dom"/>
</dbReference>
<reference evidence="2" key="2">
    <citation type="submission" date="2023-06" db="EMBL/GenBank/DDBJ databases">
        <authorList>
            <person name="Williams T.J."/>
            <person name="Allen M.A."/>
            <person name="Ivanova N."/>
            <person name="Huntemann M."/>
            <person name="Haque S."/>
            <person name="Hancock A.M."/>
            <person name="Brazendale S."/>
            <person name="Cavicchioli R."/>
        </authorList>
    </citation>
    <scope>NUCLEOTIDE SEQUENCE</scope>
    <source>
        <strain evidence="2">MAG_Ga0307966_1000010</strain>
    </source>
</reference>
<proteinExistence type="predicted"/>
<organism evidence="2">
    <name type="scientific">Candidatus Organicella extenuata</name>
    <dbReference type="NCBI Taxonomy" id="2841811"/>
    <lineage>
        <taxon>Bacteria</taxon>
        <taxon>Pseudomonadati</taxon>
        <taxon>Verrucomicrobiota</taxon>
        <taxon>Candidatus Organicella</taxon>
    </lineage>
</organism>
<dbReference type="InterPro" id="IPR050486">
    <property type="entry name" value="Mannose-1P_guanyltransferase"/>
</dbReference>
<dbReference type="InterPro" id="IPR029044">
    <property type="entry name" value="Nucleotide-diphossugar_trans"/>
</dbReference>
<name>A0AA51GEE7_9BACT</name>
<dbReference type="Proteomes" id="UP001238843">
    <property type="component" value="Chromosome"/>
</dbReference>
<dbReference type="PANTHER" id="PTHR22572">
    <property type="entry name" value="SUGAR-1-PHOSPHATE GUANYL TRANSFERASE"/>
    <property type="match status" value="1"/>
</dbReference>
<dbReference type="AlphaFoldDB" id="A0AA51GEE7"/>
<dbReference type="SUPFAM" id="SSF53448">
    <property type="entry name" value="Nucleotide-diphospho-sugar transferases"/>
    <property type="match status" value="1"/>
</dbReference>
<evidence type="ECO:0000259" key="1">
    <source>
        <dbReference type="Pfam" id="PF00483"/>
    </source>
</evidence>
<feature type="domain" description="Nucleotidyl transferase" evidence="1">
    <location>
        <begin position="7"/>
        <end position="194"/>
    </location>
</feature>
<accession>A0AA51GEE7</accession>
<gene>
    <name evidence="2" type="ORF">QTO32_00685</name>
</gene>
<dbReference type="EMBL" id="CP128385">
    <property type="protein sequence ID" value="WMI30421.1"/>
    <property type="molecule type" value="Genomic_DNA"/>
</dbReference>
<sequence>MCSFFNTVILVGGLGSRIKVLFPNLPKPLIPVYNKPHLFFIISYFYKCGLRVFTLGVGFKSELFESFFSANKKLFNFSTSLILDSGWTGTGGALISMSKYLNNKVSLVFNGDSFFKPFFKGYVSSLLDGNVFLDVLLGNCAIPSNISSYGSILFKDEGQRVIRFLEKFKFKSYPSSVNTGLYVFKTKTFKSLINSYFINNKLLLNTDISLERGLIPLILNKFTVAGGFYRGFFVDTGTPCRYRIK</sequence>
<evidence type="ECO:0000313" key="2">
    <source>
        <dbReference type="EMBL" id="WMI30421.1"/>
    </source>
</evidence>
<reference evidence="2" key="1">
    <citation type="journal article" date="2021" name="Front. Microbiol.">
        <title>Genome Analysis of a Verrucomicrobial Endosymbiont With a Tiny Genome Discovered in an Antarctic Lake.</title>
        <authorList>
            <person name="Williams T.J."/>
            <person name="Allen M.A."/>
            <person name="Ivanova N."/>
            <person name="Huntemann M."/>
            <person name="Haque S."/>
            <person name="Hancock A.M."/>
            <person name="Brazendale S."/>
            <person name="Cavicchioli R."/>
        </authorList>
    </citation>
    <scope>NUCLEOTIDE SEQUENCE</scope>
    <source>
        <strain evidence="2">MAG_Ga0307966_1000010</strain>
    </source>
</reference>